<keyword evidence="1" id="KW-0812">Transmembrane</keyword>
<dbReference type="RefSeq" id="WP_248361557.1">
    <property type="nucleotide sequence ID" value="NZ_AP025591.1"/>
</dbReference>
<evidence type="ECO:0008006" key="4">
    <source>
        <dbReference type="Google" id="ProtNLM"/>
    </source>
</evidence>
<accession>A0ABM7WVG1</accession>
<sequence length="122" mass="12423">MKHQTVAALTALAFVAIALLTGAHRRGAVIGATISGLTGVGSIFAMGRFARGGGKVVQRALAVMAIAFLLRILLVGLGTFAVVHAGESVVGFVAAFFIPYFVFSAIEGAYVNTLSRGTGPTA</sequence>
<dbReference type="EMBL" id="AP025591">
    <property type="protein sequence ID" value="BDG03494.1"/>
    <property type="molecule type" value="Genomic_DNA"/>
</dbReference>
<feature type="transmembrane region" description="Helical" evidence="1">
    <location>
        <begin position="89"/>
        <end position="106"/>
    </location>
</feature>
<feature type="transmembrane region" description="Helical" evidence="1">
    <location>
        <begin position="61"/>
        <end position="83"/>
    </location>
</feature>
<gene>
    <name evidence="2" type="ORF">AMOR_24900</name>
</gene>
<proteinExistence type="predicted"/>
<evidence type="ECO:0000256" key="1">
    <source>
        <dbReference type="SAM" id="Phobius"/>
    </source>
</evidence>
<reference evidence="3" key="1">
    <citation type="journal article" date="2022" name="Int. J. Syst. Evol. Microbiol.">
        <title>Anaeromyxobacter oryzae sp. nov., Anaeromyxobacter diazotrophicus sp. nov. and Anaeromyxobacter paludicola sp. nov., isolated from paddy soils.</title>
        <authorList>
            <person name="Itoh H."/>
            <person name="Xu Z."/>
            <person name="Mise K."/>
            <person name="Masuda Y."/>
            <person name="Ushijima N."/>
            <person name="Hayakawa C."/>
            <person name="Shiratori Y."/>
            <person name="Senoo K."/>
        </authorList>
    </citation>
    <scope>NUCLEOTIDE SEQUENCE [LARGE SCALE GENOMIC DNA]</scope>
    <source>
        <strain evidence="3">Red232</strain>
    </source>
</reference>
<evidence type="ECO:0000313" key="2">
    <source>
        <dbReference type="EMBL" id="BDG03494.1"/>
    </source>
</evidence>
<keyword evidence="1" id="KW-0472">Membrane</keyword>
<evidence type="ECO:0000313" key="3">
    <source>
        <dbReference type="Proteomes" id="UP001162891"/>
    </source>
</evidence>
<organism evidence="2 3">
    <name type="scientific">Anaeromyxobacter oryzae</name>
    <dbReference type="NCBI Taxonomy" id="2918170"/>
    <lineage>
        <taxon>Bacteria</taxon>
        <taxon>Pseudomonadati</taxon>
        <taxon>Myxococcota</taxon>
        <taxon>Myxococcia</taxon>
        <taxon>Myxococcales</taxon>
        <taxon>Cystobacterineae</taxon>
        <taxon>Anaeromyxobacteraceae</taxon>
        <taxon>Anaeromyxobacter</taxon>
    </lineage>
</organism>
<name>A0ABM7WVG1_9BACT</name>
<dbReference type="Proteomes" id="UP001162891">
    <property type="component" value="Chromosome"/>
</dbReference>
<keyword evidence="1" id="KW-1133">Transmembrane helix</keyword>
<protein>
    <recommendedName>
        <fullName evidence="4">ATP synthase protein I</fullName>
    </recommendedName>
</protein>
<feature type="transmembrane region" description="Helical" evidence="1">
    <location>
        <begin position="28"/>
        <end position="49"/>
    </location>
</feature>
<keyword evidence="3" id="KW-1185">Reference proteome</keyword>